<evidence type="ECO:0000313" key="2">
    <source>
        <dbReference type="Proteomes" id="UP001296706"/>
    </source>
</evidence>
<proteinExistence type="predicted"/>
<dbReference type="Proteomes" id="UP001296706">
    <property type="component" value="Unassembled WGS sequence"/>
</dbReference>
<reference evidence="1 2" key="1">
    <citation type="submission" date="2020-04" db="EMBL/GenBank/DDBJ databases">
        <authorList>
            <person name="Klaysubun C."/>
            <person name="Duangmal K."/>
            <person name="Lipun K."/>
        </authorList>
    </citation>
    <scope>NUCLEOTIDE SEQUENCE [LARGE SCALE GENOMIC DNA]</scope>
    <source>
        <strain evidence="1 2">JCM 11839</strain>
    </source>
</reference>
<protein>
    <submittedName>
        <fullName evidence="1">Uncharacterized protein</fullName>
    </submittedName>
</protein>
<evidence type="ECO:0000313" key="1">
    <source>
        <dbReference type="EMBL" id="NMH80224.1"/>
    </source>
</evidence>
<accession>A0ABX1RL62</accession>
<dbReference type="RefSeq" id="WP_169398283.1">
    <property type="nucleotide sequence ID" value="NZ_BAAAJH010000018.1"/>
</dbReference>
<organism evidence="1 2">
    <name type="scientific">Pseudonocardia xinjiangensis</name>
    <dbReference type="NCBI Taxonomy" id="75289"/>
    <lineage>
        <taxon>Bacteria</taxon>
        <taxon>Bacillati</taxon>
        <taxon>Actinomycetota</taxon>
        <taxon>Actinomycetes</taxon>
        <taxon>Pseudonocardiales</taxon>
        <taxon>Pseudonocardiaceae</taxon>
        <taxon>Pseudonocardia</taxon>
    </lineage>
</organism>
<dbReference type="EMBL" id="JAAXKY010000094">
    <property type="protein sequence ID" value="NMH80224.1"/>
    <property type="molecule type" value="Genomic_DNA"/>
</dbReference>
<sequence>MATAGKQVPVTVRGELAAYLVPAGEPTSVLDRLEQRAGRGRRCATRNAGDP</sequence>
<name>A0ABX1RL62_9PSEU</name>
<gene>
    <name evidence="1" type="ORF">HF577_24450</name>
</gene>
<comment type="caution">
    <text evidence="1">The sequence shown here is derived from an EMBL/GenBank/DDBJ whole genome shotgun (WGS) entry which is preliminary data.</text>
</comment>
<keyword evidence="2" id="KW-1185">Reference proteome</keyword>